<keyword evidence="1 5" id="KW-0963">Cytoplasm</keyword>
<dbReference type="GO" id="GO:0016788">
    <property type="term" value="F:hydrolase activity, acting on ester bonds"/>
    <property type="evidence" value="ECO:0007669"/>
    <property type="project" value="UniProtKB-UniRule"/>
</dbReference>
<sequence>MKILAVDFGLAKIGLAISEGALAEPLGIIENKNWETGIKRICQEQKIDKIVVGISEGEMAEKQKKFGVELARVVSLPFEFQDETLTTSEAIAKMREIGKRVKDEDAISAALILQEYLNSKNV</sequence>
<gene>
    <name evidence="7" type="ORF">COU95_00315</name>
</gene>
<dbReference type="CDD" id="cd16964">
    <property type="entry name" value="YqgF"/>
    <property type="match status" value="1"/>
</dbReference>
<evidence type="ECO:0000313" key="8">
    <source>
        <dbReference type="Proteomes" id="UP000231474"/>
    </source>
</evidence>
<dbReference type="SMART" id="SM00732">
    <property type="entry name" value="YqgFc"/>
    <property type="match status" value="1"/>
</dbReference>
<evidence type="ECO:0000256" key="5">
    <source>
        <dbReference type="HAMAP-Rule" id="MF_00651"/>
    </source>
</evidence>
<protein>
    <recommendedName>
        <fullName evidence="5">Putative pre-16S rRNA nuclease</fullName>
        <ecNumber evidence="5">3.1.-.-</ecNumber>
    </recommendedName>
</protein>
<organism evidence="7 8">
    <name type="scientific">Candidatus Shapirobacteria bacterium CG10_big_fil_rev_8_21_14_0_10_40_9</name>
    <dbReference type="NCBI Taxonomy" id="1974888"/>
    <lineage>
        <taxon>Bacteria</taxon>
        <taxon>Candidatus Shapironibacteriota</taxon>
    </lineage>
</organism>
<comment type="similarity">
    <text evidence="5">Belongs to the YqgF HJR family.</text>
</comment>
<evidence type="ECO:0000256" key="4">
    <source>
        <dbReference type="ARBA" id="ARBA00022801"/>
    </source>
</evidence>
<dbReference type="EC" id="3.1.-.-" evidence="5"/>
<comment type="caution">
    <text evidence="7">The sequence shown here is derived from an EMBL/GenBank/DDBJ whole genome shotgun (WGS) entry which is preliminary data.</text>
</comment>
<dbReference type="HAMAP" id="MF_00651">
    <property type="entry name" value="Nuclease_YqgF"/>
    <property type="match status" value="1"/>
</dbReference>
<evidence type="ECO:0000313" key="7">
    <source>
        <dbReference type="EMBL" id="PJE67831.1"/>
    </source>
</evidence>
<dbReference type="EMBL" id="PFEK01000005">
    <property type="protein sequence ID" value="PJE67831.1"/>
    <property type="molecule type" value="Genomic_DNA"/>
</dbReference>
<dbReference type="GO" id="GO:0000967">
    <property type="term" value="P:rRNA 5'-end processing"/>
    <property type="evidence" value="ECO:0007669"/>
    <property type="project" value="UniProtKB-UniRule"/>
</dbReference>
<dbReference type="Pfam" id="PF03652">
    <property type="entry name" value="RuvX"/>
    <property type="match status" value="1"/>
</dbReference>
<dbReference type="InterPro" id="IPR012337">
    <property type="entry name" value="RNaseH-like_sf"/>
</dbReference>
<dbReference type="GO" id="GO:0004518">
    <property type="term" value="F:nuclease activity"/>
    <property type="evidence" value="ECO:0007669"/>
    <property type="project" value="UniProtKB-KW"/>
</dbReference>
<evidence type="ECO:0000256" key="1">
    <source>
        <dbReference type="ARBA" id="ARBA00022490"/>
    </source>
</evidence>
<dbReference type="GO" id="GO:0005829">
    <property type="term" value="C:cytosol"/>
    <property type="evidence" value="ECO:0007669"/>
    <property type="project" value="TreeGrafter"/>
</dbReference>
<dbReference type="InterPro" id="IPR006641">
    <property type="entry name" value="YqgF/RNaseH-like_dom"/>
</dbReference>
<dbReference type="PANTHER" id="PTHR33317">
    <property type="entry name" value="POLYNUCLEOTIDYL TRANSFERASE, RIBONUCLEASE H-LIKE SUPERFAMILY PROTEIN"/>
    <property type="match status" value="1"/>
</dbReference>
<feature type="domain" description="YqgF/RNase H-like" evidence="6">
    <location>
        <begin position="1"/>
        <end position="90"/>
    </location>
</feature>
<evidence type="ECO:0000259" key="6">
    <source>
        <dbReference type="SMART" id="SM00732"/>
    </source>
</evidence>
<dbReference type="NCBIfam" id="TIGR00250">
    <property type="entry name" value="RNAse_H_YqgF"/>
    <property type="match status" value="1"/>
</dbReference>
<dbReference type="PANTHER" id="PTHR33317:SF4">
    <property type="entry name" value="POLYNUCLEOTIDYL TRANSFERASE, RIBONUCLEASE H-LIKE SUPERFAMILY PROTEIN"/>
    <property type="match status" value="1"/>
</dbReference>
<accession>A0A2M8L4H1</accession>
<proteinExistence type="inferred from homology"/>
<name>A0A2M8L4H1_9BACT</name>
<dbReference type="Proteomes" id="UP000231474">
    <property type="component" value="Unassembled WGS sequence"/>
</dbReference>
<keyword evidence="4 5" id="KW-0378">Hydrolase</keyword>
<keyword evidence="3 5" id="KW-0540">Nuclease</keyword>
<dbReference type="InterPro" id="IPR037027">
    <property type="entry name" value="YqgF/RNaseH-like_dom_sf"/>
</dbReference>
<comment type="subcellular location">
    <subcellularLocation>
        <location evidence="5">Cytoplasm</location>
    </subcellularLocation>
</comment>
<keyword evidence="2 5" id="KW-0690">Ribosome biogenesis</keyword>
<dbReference type="Gene3D" id="3.30.420.140">
    <property type="entry name" value="YqgF/RNase H-like domain"/>
    <property type="match status" value="1"/>
</dbReference>
<dbReference type="SUPFAM" id="SSF53098">
    <property type="entry name" value="Ribonuclease H-like"/>
    <property type="match status" value="1"/>
</dbReference>
<dbReference type="InterPro" id="IPR005227">
    <property type="entry name" value="YqgF"/>
</dbReference>
<dbReference type="AlphaFoldDB" id="A0A2M8L4H1"/>
<evidence type="ECO:0000256" key="3">
    <source>
        <dbReference type="ARBA" id="ARBA00022722"/>
    </source>
</evidence>
<evidence type="ECO:0000256" key="2">
    <source>
        <dbReference type="ARBA" id="ARBA00022517"/>
    </source>
</evidence>
<comment type="function">
    <text evidence="5">Could be a nuclease involved in processing of the 5'-end of pre-16S rRNA.</text>
</comment>
<reference evidence="8" key="1">
    <citation type="submission" date="2017-09" db="EMBL/GenBank/DDBJ databases">
        <title>Depth-based differentiation of microbial function through sediment-hosted aquifers and enrichment of novel symbionts in the deep terrestrial subsurface.</title>
        <authorList>
            <person name="Probst A.J."/>
            <person name="Ladd B."/>
            <person name="Jarett J.K."/>
            <person name="Geller-Mcgrath D.E."/>
            <person name="Sieber C.M.K."/>
            <person name="Emerson J.B."/>
            <person name="Anantharaman K."/>
            <person name="Thomas B.C."/>
            <person name="Malmstrom R."/>
            <person name="Stieglmeier M."/>
            <person name="Klingl A."/>
            <person name="Woyke T."/>
            <person name="Ryan C.M."/>
            <person name="Banfield J.F."/>
        </authorList>
    </citation>
    <scope>NUCLEOTIDE SEQUENCE [LARGE SCALE GENOMIC DNA]</scope>
</reference>